<reference evidence="7 8" key="1">
    <citation type="submission" date="2019-12" db="EMBL/GenBank/DDBJ databases">
        <title>Genomic-based taxomic classification of the family Erythrobacteraceae.</title>
        <authorList>
            <person name="Xu L."/>
        </authorList>
    </citation>
    <scope>NUCLEOTIDE SEQUENCE [LARGE SCALE GENOMIC DNA]</scope>
    <source>
        <strain evidence="7 8">DSM 18604</strain>
    </source>
</reference>
<dbReference type="GO" id="GO:0006457">
    <property type="term" value="P:protein folding"/>
    <property type="evidence" value="ECO:0007669"/>
    <property type="project" value="UniProtKB-UniRule"/>
</dbReference>
<evidence type="ECO:0000256" key="3">
    <source>
        <dbReference type="ARBA" id="ARBA00022927"/>
    </source>
</evidence>
<dbReference type="InterPro" id="IPR035958">
    <property type="entry name" value="SecB-like_sf"/>
</dbReference>
<dbReference type="GO" id="GO:0051082">
    <property type="term" value="F:unfolded protein binding"/>
    <property type="evidence" value="ECO:0007669"/>
    <property type="project" value="InterPro"/>
</dbReference>
<gene>
    <name evidence="6 7" type="primary">secB</name>
    <name evidence="7" type="ORF">GRI39_11415</name>
</gene>
<comment type="function">
    <text evidence="6">One of the proteins required for the normal export of preproteins out of the cell cytoplasm. It is a molecular chaperone that binds to a subset of precursor proteins, maintaining them in a translocation-competent state. It also specifically binds to its receptor SecA.</text>
</comment>
<keyword evidence="8" id="KW-1185">Reference proteome</keyword>
<dbReference type="EMBL" id="WTYQ01000004">
    <property type="protein sequence ID" value="MXP26644.1"/>
    <property type="molecule type" value="Genomic_DNA"/>
</dbReference>
<keyword evidence="4 6" id="KW-0811">Translocation</keyword>
<dbReference type="PANTHER" id="PTHR36918:SF1">
    <property type="entry name" value="PROTEIN-EXPORT PROTEIN SECB"/>
    <property type="match status" value="1"/>
</dbReference>
<name>A0A845AAD1_9SPHN</name>
<dbReference type="SUPFAM" id="SSF54611">
    <property type="entry name" value="SecB-like"/>
    <property type="match status" value="1"/>
</dbReference>
<dbReference type="Pfam" id="PF02556">
    <property type="entry name" value="SecB"/>
    <property type="match status" value="1"/>
</dbReference>
<proteinExistence type="inferred from homology"/>
<comment type="subunit">
    <text evidence="6">Homotetramer, a dimer of dimers. One homotetramer interacts with 1 SecA dimer.</text>
</comment>
<evidence type="ECO:0000256" key="1">
    <source>
        <dbReference type="ARBA" id="ARBA00009990"/>
    </source>
</evidence>
<dbReference type="NCBIfam" id="NF004392">
    <property type="entry name" value="PRK05751.1-3"/>
    <property type="match status" value="1"/>
</dbReference>
<evidence type="ECO:0000313" key="7">
    <source>
        <dbReference type="EMBL" id="MXP26644.1"/>
    </source>
</evidence>
<keyword evidence="6" id="KW-0963">Cytoplasm</keyword>
<protein>
    <recommendedName>
        <fullName evidence="6">Protein-export protein SecB</fullName>
    </recommendedName>
</protein>
<keyword evidence="3 6" id="KW-0653">Protein transport</keyword>
<keyword evidence="5 6" id="KW-0143">Chaperone</keyword>
<dbReference type="PANTHER" id="PTHR36918">
    <property type="match status" value="1"/>
</dbReference>
<evidence type="ECO:0000256" key="4">
    <source>
        <dbReference type="ARBA" id="ARBA00023010"/>
    </source>
</evidence>
<comment type="similarity">
    <text evidence="1 6">Belongs to the SecB family.</text>
</comment>
<dbReference type="GO" id="GO:0015031">
    <property type="term" value="P:protein transport"/>
    <property type="evidence" value="ECO:0007669"/>
    <property type="project" value="UniProtKB-UniRule"/>
</dbReference>
<organism evidence="7 8">
    <name type="scientific">Altericroceibacterium indicum</name>
    <dbReference type="NCBI Taxonomy" id="374177"/>
    <lineage>
        <taxon>Bacteria</taxon>
        <taxon>Pseudomonadati</taxon>
        <taxon>Pseudomonadota</taxon>
        <taxon>Alphaproteobacteria</taxon>
        <taxon>Sphingomonadales</taxon>
        <taxon>Erythrobacteraceae</taxon>
        <taxon>Altericroceibacterium</taxon>
    </lineage>
</organism>
<dbReference type="OrthoDB" id="9795145at2"/>
<comment type="caution">
    <text evidence="7">The sequence shown here is derived from an EMBL/GenBank/DDBJ whole genome shotgun (WGS) entry which is preliminary data.</text>
</comment>
<dbReference type="InterPro" id="IPR003708">
    <property type="entry name" value="SecB"/>
</dbReference>
<dbReference type="Proteomes" id="UP000460561">
    <property type="component" value="Unassembled WGS sequence"/>
</dbReference>
<dbReference type="AlphaFoldDB" id="A0A845AAD1"/>
<evidence type="ECO:0000256" key="2">
    <source>
        <dbReference type="ARBA" id="ARBA00022448"/>
    </source>
</evidence>
<keyword evidence="2 6" id="KW-0813">Transport</keyword>
<dbReference type="NCBIfam" id="TIGR00809">
    <property type="entry name" value="secB"/>
    <property type="match status" value="1"/>
</dbReference>
<comment type="subcellular location">
    <subcellularLocation>
        <location evidence="6">Cytoplasm</location>
    </subcellularLocation>
</comment>
<dbReference type="PRINTS" id="PR01594">
    <property type="entry name" value="SECBCHAPRONE"/>
</dbReference>
<dbReference type="Gene3D" id="3.10.420.10">
    <property type="entry name" value="SecB-like"/>
    <property type="match status" value="1"/>
</dbReference>
<dbReference type="RefSeq" id="WP_160739853.1">
    <property type="nucleotide sequence ID" value="NZ_WTYQ01000004.1"/>
</dbReference>
<dbReference type="GO" id="GO:0051262">
    <property type="term" value="P:protein tetramerization"/>
    <property type="evidence" value="ECO:0007669"/>
    <property type="project" value="InterPro"/>
</dbReference>
<evidence type="ECO:0000256" key="5">
    <source>
        <dbReference type="ARBA" id="ARBA00023186"/>
    </source>
</evidence>
<dbReference type="GO" id="GO:0005737">
    <property type="term" value="C:cytoplasm"/>
    <property type="evidence" value="ECO:0007669"/>
    <property type="project" value="UniProtKB-SubCell"/>
</dbReference>
<evidence type="ECO:0000313" key="8">
    <source>
        <dbReference type="Proteomes" id="UP000460561"/>
    </source>
</evidence>
<dbReference type="HAMAP" id="MF_00821">
    <property type="entry name" value="SecB"/>
    <property type="match status" value="1"/>
</dbReference>
<evidence type="ECO:0000256" key="6">
    <source>
        <dbReference type="HAMAP-Rule" id="MF_00821"/>
    </source>
</evidence>
<accession>A0A845AAD1</accession>
<sequence>MADEGDVLSDLNTGAANGADNQPIAGLISQYVKDLSVENPNAPESFQWQDQPELDVQFNIGAKKINDEITEVELKISVTAKAQAGTAYLIELSYCGLVGMRNMVDEQVHAFTYAEAPRILFPFARRVIADAVRDAGYAPLLLDPIDFQGLYIQQLQARQQEGANPFAAGNA</sequence>